<dbReference type="EMBL" id="PGOL01000196">
    <property type="protein sequence ID" value="PKI74733.1"/>
    <property type="molecule type" value="Genomic_DNA"/>
</dbReference>
<dbReference type="Proteomes" id="UP000233551">
    <property type="component" value="Unassembled WGS sequence"/>
</dbReference>
<feature type="compositionally biased region" description="Basic and acidic residues" evidence="1">
    <location>
        <begin position="102"/>
        <end position="111"/>
    </location>
</feature>
<dbReference type="AlphaFoldDB" id="A0A2I0L274"/>
<keyword evidence="4" id="KW-1185">Reference proteome</keyword>
<reference evidence="3 4" key="1">
    <citation type="submission" date="2017-11" db="EMBL/GenBank/DDBJ databases">
        <title>De-novo sequencing of pomegranate (Punica granatum L.) genome.</title>
        <authorList>
            <person name="Akparov Z."/>
            <person name="Amiraslanov A."/>
            <person name="Hajiyeva S."/>
            <person name="Abbasov M."/>
            <person name="Kaur K."/>
            <person name="Hamwieh A."/>
            <person name="Solovyev V."/>
            <person name="Salamov A."/>
            <person name="Braich B."/>
            <person name="Kosarev P."/>
            <person name="Mahmoud A."/>
            <person name="Hajiyev E."/>
            <person name="Babayeva S."/>
            <person name="Izzatullayeva V."/>
            <person name="Mammadov A."/>
            <person name="Mammadov A."/>
            <person name="Sharifova S."/>
            <person name="Ojaghi J."/>
            <person name="Eynullazada K."/>
            <person name="Bayramov B."/>
            <person name="Abdulazimova A."/>
            <person name="Shahmuradov I."/>
        </authorList>
    </citation>
    <scope>NUCLEOTIDE SEQUENCE [LARGE SCALE GENOMIC DNA]</scope>
    <source>
        <strain evidence="4">cv. AG2017</strain>
        <tissue evidence="3">Leaf</tissue>
    </source>
</reference>
<feature type="region of interest" description="Disordered" evidence="1">
    <location>
        <begin position="73"/>
        <end position="111"/>
    </location>
</feature>
<feature type="signal peptide" evidence="2">
    <location>
        <begin position="1"/>
        <end position="21"/>
    </location>
</feature>
<evidence type="ECO:0000313" key="4">
    <source>
        <dbReference type="Proteomes" id="UP000233551"/>
    </source>
</evidence>
<name>A0A2I0L274_PUNGR</name>
<evidence type="ECO:0000256" key="2">
    <source>
        <dbReference type="SAM" id="SignalP"/>
    </source>
</evidence>
<feature type="chain" id="PRO_5014191763" description="Secreted protein" evidence="2">
    <location>
        <begin position="22"/>
        <end position="111"/>
    </location>
</feature>
<evidence type="ECO:0008006" key="5">
    <source>
        <dbReference type="Google" id="ProtNLM"/>
    </source>
</evidence>
<keyword evidence="2" id="KW-0732">Signal</keyword>
<comment type="caution">
    <text evidence="3">The sequence shown here is derived from an EMBL/GenBank/DDBJ whole genome shotgun (WGS) entry which is preliminary data.</text>
</comment>
<organism evidence="3 4">
    <name type="scientific">Punica granatum</name>
    <name type="common">Pomegranate</name>
    <dbReference type="NCBI Taxonomy" id="22663"/>
    <lineage>
        <taxon>Eukaryota</taxon>
        <taxon>Viridiplantae</taxon>
        <taxon>Streptophyta</taxon>
        <taxon>Embryophyta</taxon>
        <taxon>Tracheophyta</taxon>
        <taxon>Spermatophyta</taxon>
        <taxon>Magnoliopsida</taxon>
        <taxon>eudicotyledons</taxon>
        <taxon>Gunneridae</taxon>
        <taxon>Pentapetalae</taxon>
        <taxon>rosids</taxon>
        <taxon>malvids</taxon>
        <taxon>Myrtales</taxon>
        <taxon>Lythraceae</taxon>
        <taxon>Punica</taxon>
    </lineage>
</organism>
<gene>
    <name evidence="3" type="ORF">CRG98_005060</name>
</gene>
<protein>
    <recommendedName>
        <fullName evidence="5">Secreted protein</fullName>
    </recommendedName>
</protein>
<sequence length="111" mass="12359">MNEPRTLLISFSLTSLILVESCRTQARQCLTSLPEPKPCCNFSAQKIYRSGRPTVAAGDMRLWWRTRAGIGAGDGHSACRRTVQCSEPQQEPRSRTPGRPRVRTDPRSSTA</sequence>
<evidence type="ECO:0000313" key="3">
    <source>
        <dbReference type="EMBL" id="PKI74733.1"/>
    </source>
</evidence>
<evidence type="ECO:0000256" key="1">
    <source>
        <dbReference type="SAM" id="MobiDB-lite"/>
    </source>
</evidence>
<accession>A0A2I0L274</accession>
<proteinExistence type="predicted"/>